<organism evidence="4 5">
    <name type="scientific">Stylonychia lemnae</name>
    <name type="common">Ciliate</name>
    <dbReference type="NCBI Taxonomy" id="5949"/>
    <lineage>
        <taxon>Eukaryota</taxon>
        <taxon>Sar</taxon>
        <taxon>Alveolata</taxon>
        <taxon>Ciliophora</taxon>
        <taxon>Intramacronucleata</taxon>
        <taxon>Spirotrichea</taxon>
        <taxon>Stichotrichia</taxon>
        <taxon>Sporadotrichida</taxon>
        <taxon>Oxytrichidae</taxon>
        <taxon>Stylonychinae</taxon>
        <taxon>Stylonychia</taxon>
    </lineage>
</organism>
<dbReference type="Proteomes" id="UP000039865">
    <property type="component" value="Unassembled WGS sequence"/>
</dbReference>
<gene>
    <name evidence="4" type="primary">Contig11719.g12536</name>
    <name evidence="4" type="ORF">STYLEM_9009</name>
</gene>
<proteinExistence type="inferred from homology"/>
<evidence type="ECO:0000313" key="5">
    <source>
        <dbReference type="Proteomes" id="UP000039865"/>
    </source>
</evidence>
<name>A0A078ADT7_STYLE</name>
<dbReference type="SUPFAM" id="SSF51735">
    <property type="entry name" value="NAD(P)-binding Rossmann-fold domains"/>
    <property type="match status" value="1"/>
</dbReference>
<dbReference type="PRINTS" id="PR00080">
    <property type="entry name" value="SDRFAMILY"/>
</dbReference>
<reference evidence="4 5" key="1">
    <citation type="submission" date="2014-06" db="EMBL/GenBank/DDBJ databases">
        <authorList>
            <person name="Swart Estienne"/>
        </authorList>
    </citation>
    <scope>NUCLEOTIDE SEQUENCE [LARGE SCALE GENOMIC DNA]</scope>
    <source>
        <strain evidence="4 5">130c</strain>
    </source>
</reference>
<dbReference type="PANTHER" id="PTHR43899:SF13">
    <property type="entry name" value="RH59310P"/>
    <property type="match status" value="1"/>
</dbReference>
<dbReference type="InterPro" id="IPR051019">
    <property type="entry name" value="VLCFA-Steroid_DH"/>
</dbReference>
<dbReference type="AlphaFoldDB" id="A0A078ADT7"/>
<evidence type="ECO:0000256" key="2">
    <source>
        <dbReference type="ARBA" id="ARBA00023002"/>
    </source>
</evidence>
<dbReference type="Pfam" id="PF00106">
    <property type="entry name" value="adh_short"/>
    <property type="match status" value="1"/>
</dbReference>
<dbReference type="Gene3D" id="3.40.50.720">
    <property type="entry name" value="NAD(P)-binding Rossmann-like Domain"/>
    <property type="match status" value="1"/>
</dbReference>
<dbReference type="InterPro" id="IPR036291">
    <property type="entry name" value="NAD(P)-bd_dom_sf"/>
</dbReference>
<accession>A0A078ADT7</accession>
<comment type="similarity">
    <text evidence="1 3">Belongs to the short-chain dehydrogenases/reductases (SDR) family.</text>
</comment>
<keyword evidence="2" id="KW-0560">Oxidoreductase</keyword>
<dbReference type="EMBL" id="CCKQ01008557">
    <property type="protein sequence ID" value="CDW80016.1"/>
    <property type="molecule type" value="Genomic_DNA"/>
</dbReference>
<dbReference type="InParanoid" id="A0A078ADT7"/>
<dbReference type="PANTHER" id="PTHR43899">
    <property type="entry name" value="RH59310P"/>
    <property type="match status" value="1"/>
</dbReference>
<dbReference type="GO" id="GO:0016491">
    <property type="term" value="F:oxidoreductase activity"/>
    <property type="evidence" value="ECO:0007669"/>
    <property type="project" value="UniProtKB-KW"/>
</dbReference>
<keyword evidence="5" id="KW-1185">Reference proteome</keyword>
<sequence length="226" mass="25144">MSKLQAVQQELKTINPKISTKIVQADFTGNANVQFYQNIYDQVKDLDISILVNNAGVMLNGRVDLINPKALTDTIDVNVVQVCMMTSQFLPKLLQRQPRSAIINVSSLIGYQDANAGSGIYCASKAYVNFFTSAFTEEVKEKIDIQLMTPGMAQTNLCGEISQSNLLGLSAVSVVYGSIRDLGYEAQTSGHWSHEVQLPFLKLLSQISIFHAVTDYWFGRKYLYNN</sequence>
<evidence type="ECO:0000313" key="4">
    <source>
        <dbReference type="EMBL" id="CDW80016.1"/>
    </source>
</evidence>
<evidence type="ECO:0000256" key="3">
    <source>
        <dbReference type="RuleBase" id="RU000363"/>
    </source>
</evidence>
<dbReference type="PRINTS" id="PR00081">
    <property type="entry name" value="GDHRDH"/>
</dbReference>
<dbReference type="OrthoDB" id="418498at2759"/>
<protein>
    <submittedName>
        <fullName evidence="4">Short chain dehydrogenase reductase family protein</fullName>
    </submittedName>
</protein>
<evidence type="ECO:0000256" key="1">
    <source>
        <dbReference type="ARBA" id="ARBA00006484"/>
    </source>
</evidence>
<dbReference type="InterPro" id="IPR002347">
    <property type="entry name" value="SDR_fam"/>
</dbReference>